<evidence type="ECO:0000313" key="2">
    <source>
        <dbReference type="EMBL" id="MFD2036119.1"/>
    </source>
</evidence>
<dbReference type="InterPro" id="IPR051534">
    <property type="entry name" value="CBASS_pafABC_assoc_protein"/>
</dbReference>
<sequence>MAQSSQIEQQKILRIFKLINLLRSNIGKPVHKLAETLGTDTRTVYRYFKLLEALGFQIEKKHSKFRIIDRVENPTEYNFGTFSEEEINFVASLINKQSKKNLLKDSILQKITLRSDFQQSVNQLFNANLGRFVDLLVDAIKSKNQVILKDYYAPSSDSVMDRLVEPVSFSKNFDSIHAFEVESQMMKVFKIERIGDVQLTSTAFESEDLHQPLEQGLFGFTGKNKFHIHLRMSKRAYQLMMEEYPDAKPFIYSKNRHQYYFEGDIPQLPGIARFILGLPGEIYVIEGDELKEYLLGQIGKMKFWDSVKD</sequence>
<dbReference type="Proteomes" id="UP001597361">
    <property type="component" value="Unassembled WGS sequence"/>
</dbReference>
<name>A0ABW4VPK0_9BACT</name>
<protein>
    <submittedName>
        <fullName evidence="2">Helix-turn-helix transcriptional regulator</fullName>
    </submittedName>
</protein>
<dbReference type="EMBL" id="JBHUHR010000039">
    <property type="protein sequence ID" value="MFD2036119.1"/>
    <property type="molecule type" value="Genomic_DNA"/>
</dbReference>
<organism evidence="2 3">
    <name type="scientific">Belliella marina</name>
    <dbReference type="NCBI Taxonomy" id="1644146"/>
    <lineage>
        <taxon>Bacteria</taxon>
        <taxon>Pseudomonadati</taxon>
        <taxon>Bacteroidota</taxon>
        <taxon>Cytophagia</taxon>
        <taxon>Cytophagales</taxon>
        <taxon>Cyclobacteriaceae</taxon>
        <taxon>Belliella</taxon>
    </lineage>
</organism>
<dbReference type="RefSeq" id="WP_376887142.1">
    <property type="nucleotide sequence ID" value="NZ_JBHUHR010000039.1"/>
</dbReference>
<evidence type="ECO:0000259" key="1">
    <source>
        <dbReference type="Pfam" id="PF08279"/>
    </source>
</evidence>
<dbReference type="Pfam" id="PF08279">
    <property type="entry name" value="HTH_11"/>
    <property type="match status" value="1"/>
</dbReference>
<dbReference type="PANTHER" id="PTHR34580">
    <property type="match status" value="1"/>
</dbReference>
<dbReference type="PROSITE" id="PS52050">
    <property type="entry name" value="WYL"/>
    <property type="match status" value="1"/>
</dbReference>
<dbReference type="InterPro" id="IPR036388">
    <property type="entry name" value="WH-like_DNA-bd_sf"/>
</dbReference>
<evidence type="ECO:0000313" key="3">
    <source>
        <dbReference type="Proteomes" id="UP001597361"/>
    </source>
</evidence>
<accession>A0ABW4VPK0</accession>
<proteinExistence type="predicted"/>
<comment type="caution">
    <text evidence="2">The sequence shown here is derived from an EMBL/GenBank/DDBJ whole genome shotgun (WGS) entry which is preliminary data.</text>
</comment>
<dbReference type="PANTHER" id="PTHR34580:SF1">
    <property type="entry name" value="PROTEIN PAFC"/>
    <property type="match status" value="1"/>
</dbReference>
<keyword evidence="3" id="KW-1185">Reference proteome</keyword>
<gene>
    <name evidence="2" type="ORF">ACFSKL_15055</name>
</gene>
<dbReference type="InterPro" id="IPR013196">
    <property type="entry name" value="HTH_11"/>
</dbReference>
<reference evidence="3" key="1">
    <citation type="journal article" date="2019" name="Int. J. Syst. Evol. Microbiol.">
        <title>The Global Catalogue of Microorganisms (GCM) 10K type strain sequencing project: providing services to taxonomists for standard genome sequencing and annotation.</title>
        <authorList>
            <consortium name="The Broad Institute Genomics Platform"/>
            <consortium name="The Broad Institute Genome Sequencing Center for Infectious Disease"/>
            <person name="Wu L."/>
            <person name="Ma J."/>
        </authorList>
    </citation>
    <scope>NUCLEOTIDE SEQUENCE [LARGE SCALE GENOMIC DNA]</scope>
    <source>
        <strain evidence="3">CGMCC 1.15180</strain>
    </source>
</reference>
<dbReference type="Gene3D" id="1.10.10.10">
    <property type="entry name" value="Winged helix-like DNA-binding domain superfamily/Winged helix DNA-binding domain"/>
    <property type="match status" value="1"/>
</dbReference>
<feature type="domain" description="Helix-turn-helix type 11" evidence="1">
    <location>
        <begin position="14"/>
        <end position="63"/>
    </location>
</feature>